<protein>
    <submittedName>
        <fullName evidence="12">General secretion pathway protein GspK</fullName>
    </submittedName>
</protein>
<dbReference type="InterPro" id="IPR049031">
    <property type="entry name" value="T2SSK_SAM-like_1st"/>
</dbReference>
<evidence type="ECO:0000256" key="5">
    <source>
        <dbReference type="ARBA" id="ARBA00022519"/>
    </source>
</evidence>
<keyword evidence="13" id="KW-1185">Reference proteome</keyword>
<dbReference type="SUPFAM" id="SSF158544">
    <property type="entry name" value="GspK insert domain-like"/>
    <property type="match status" value="1"/>
</dbReference>
<dbReference type="Proteomes" id="UP000663181">
    <property type="component" value="Chromosome"/>
</dbReference>
<evidence type="ECO:0000256" key="4">
    <source>
        <dbReference type="ARBA" id="ARBA00022475"/>
    </source>
</evidence>
<gene>
    <name evidence="12" type="ORF">ISN74_17920</name>
</gene>
<comment type="subcellular location">
    <subcellularLocation>
        <location evidence="1">Cell inner membrane</location>
    </subcellularLocation>
</comment>
<dbReference type="PANTHER" id="PTHR38831:SF2">
    <property type="entry name" value="TYPE II SECRETION SYSTEM PROTEIN K"/>
    <property type="match status" value="1"/>
</dbReference>
<keyword evidence="3" id="KW-0813">Transport</keyword>
<keyword evidence="4" id="KW-1003">Cell membrane</keyword>
<evidence type="ECO:0000256" key="10">
    <source>
        <dbReference type="SAM" id="Phobius"/>
    </source>
</evidence>
<dbReference type="EMBL" id="CP064030">
    <property type="protein sequence ID" value="QRN55995.1"/>
    <property type="molecule type" value="Genomic_DNA"/>
</dbReference>
<evidence type="ECO:0000256" key="1">
    <source>
        <dbReference type="ARBA" id="ARBA00004533"/>
    </source>
</evidence>
<evidence type="ECO:0000256" key="9">
    <source>
        <dbReference type="ARBA" id="ARBA00023136"/>
    </source>
</evidence>
<evidence type="ECO:0000259" key="11">
    <source>
        <dbReference type="Pfam" id="PF21687"/>
    </source>
</evidence>
<keyword evidence="5" id="KW-0997">Cell inner membrane</keyword>
<feature type="domain" description="T2SS protein K first SAM-like" evidence="11">
    <location>
        <begin position="137"/>
        <end position="226"/>
    </location>
</feature>
<dbReference type="Gene3D" id="1.10.40.60">
    <property type="entry name" value="EpsJ-like"/>
    <property type="match status" value="1"/>
</dbReference>
<dbReference type="InterPro" id="IPR038072">
    <property type="entry name" value="GspK_central_sf"/>
</dbReference>
<evidence type="ECO:0000256" key="2">
    <source>
        <dbReference type="ARBA" id="ARBA00007246"/>
    </source>
</evidence>
<name>A0ABX7H0A3_9GAMM</name>
<dbReference type="PANTHER" id="PTHR38831">
    <property type="entry name" value="TYPE II SECRETION SYSTEM PROTEIN K"/>
    <property type="match status" value="1"/>
</dbReference>
<evidence type="ECO:0000313" key="13">
    <source>
        <dbReference type="Proteomes" id="UP000663181"/>
    </source>
</evidence>
<comment type="similarity">
    <text evidence="2">Belongs to the GSP K family.</text>
</comment>
<dbReference type="Pfam" id="PF21687">
    <property type="entry name" value="T2SSK_1st"/>
    <property type="match status" value="1"/>
</dbReference>
<feature type="transmembrane region" description="Helical" evidence="10">
    <location>
        <begin position="44"/>
        <end position="66"/>
    </location>
</feature>
<evidence type="ECO:0000256" key="6">
    <source>
        <dbReference type="ARBA" id="ARBA00022692"/>
    </source>
</evidence>
<accession>A0ABX7H0A3</accession>
<keyword evidence="6 10" id="KW-0812">Transmembrane</keyword>
<keyword evidence="8 10" id="KW-1133">Transmembrane helix</keyword>
<proteinExistence type="inferred from homology"/>
<keyword evidence="7" id="KW-0653">Protein transport</keyword>
<evidence type="ECO:0000256" key="7">
    <source>
        <dbReference type="ARBA" id="ARBA00022927"/>
    </source>
</evidence>
<evidence type="ECO:0000256" key="8">
    <source>
        <dbReference type="ARBA" id="ARBA00022989"/>
    </source>
</evidence>
<sequence>MPVASLAHVSTYTSLTTPCPARKQLPAQATQRSWAGAKRHQRGVALLLVMWACTLLAILLGGYAVLAHTEGLQASYQFQQTRAHYAAEAGLMRAIYALQAPNVGDRWVADGRVYPFAYEGAKVGVSVISESGKVDLNASSPDVLTNLFRNTGVDASHAAAIAQAVVDWRSFPMGQQQAAQRAAVYTAAGRDYGPRNGPFASVEELEMVLGMTPQMYDAVAPYVTIWSGRASPDPNTAPLLALASIPPGMDLQHAAAIIAARPASTAANAATGLFGNNGITHSIRSEAVLADGTRAVLRATIRLQGFRPGSQAFAVLRWQEGDGE</sequence>
<organism evidence="12 13">
    <name type="scientific">Dyella caseinilytica</name>
    <dbReference type="NCBI Taxonomy" id="1849581"/>
    <lineage>
        <taxon>Bacteria</taxon>
        <taxon>Pseudomonadati</taxon>
        <taxon>Pseudomonadota</taxon>
        <taxon>Gammaproteobacteria</taxon>
        <taxon>Lysobacterales</taxon>
        <taxon>Rhodanobacteraceae</taxon>
        <taxon>Dyella</taxon>
    </lineage>
</organism>
<evidence type="ECO:0000313" key="12">
    <source>
        <dbReference type="EMBL" id="QRN55995.1"/>
    </source>
</evidence>
<dbReference type="InterPro" id="IPR005628">
    <property type="entry name" value="GspK"/>
</dbReference>
<reference evidence="12 13" key="1">
    <citation type="submission" date="2020-10" db="EMBL/GenBank/DDBJ databases">
        <title>Phylogeny of dyella-like bacteria.</title>
        <authorList>
            <person name="Fu J."/>
        </authorList>
    </citation>
    <scope>NUCLEOTIDE SEQUENCE [LARGE SCALE GENOMIC DNA]</scope>
    <source>
        <strain evidence="12 13">DHOB09</strain>
    </source>
</reference>
<keyword evidence="9 10" id="KW-0472">Membrane</keyword>
<evidence type="ECO:0000256" key="3">
    <source>
        <dbReference type="ARBA" id="ARBA00022448"/>
    </source>
</evidence>